<organism evidence="2 3">
    <name type="scientific">Ooceraea biroi</name>
    <name type="common">Clonal raider ant</name>
    <name type="synonym">Cerapachys biroi</name>
    <dbReference type="NCBI Taxonomy" id="2015173"/>
    <lineage>
        <taxon>Eukaryota</taxon>
        <taxon>Metazoa</taxon>
        <taxon>Ecdysozoa</taxon>
        <taxon>Arthropoda</taxon>
        <taxon>Hexapoda</taxon>
        <taxon>Insecta</taxon>
        <taxon>Pterygota</taxon>
        <taxon>Neoptera</taxon>
        <taxon>Endopterygota</taxon>
        <taxon>Hymenoptera</taxon>
        <taxon>Apocrita</taxon>
        <taxon>Aculeata</taxon>
        <taxon>Formicoidea</taxon>
        <taxon>Formicidae</taxon>
        <taxon>Dorylinae</taxon>
        <taxon>Ooceraea</taxon>
    </lineage>
</organism>
<protein>
    <recommendedName>
        <fullName evidence="4">Transmembrane protein</fullName>
    </recommendedName>
</protein>
<accession>A0A026VZJ3</accession>
<evidence type="ECO:0000313" key="2">
    <source>
        <dbReference type="EMBL" id="EZA49208.1"/>
    </source>
</evidence>
<reference evidence="2 3" key="1">
    <citation type="journal article" date="2014" name="Curr. Biol.">
        <title>The genome of the clonal raider ant Cerapachys biroi.</title>
        <authorList>
            <person name="Oxley P.R."/>
            <person name="Ji L."/>
            <person name="Fetter-Pruneda I."/>
            <person name="McKenzie S.K."/>
            <person name="Li C."/>
            <person name="Hu H."/>
            <person name="Zhang G."/>
            <person name="Kronauer D.J."/>
        </authorList>
    </citation>
    <scope>NUCLEOTIDE SEQUENCE [LARGE SCALE GENOMIC DNA]</scope>
</reference>
<evidence type="ECO:0000256" key="1">
    <source>
        <dbReference type="SAM" id="SignalP"/>
    </source>
</evidence>
<feature type="signal peptide" evidence="1">
    <location>
        <begin position="1"/>
        <end position="21"/>
    </location>
</feature>
<feature type="chain" id="PRO_5001541082" description="Transmembrane protein" evidence="1">
    <location>
        <begin position="22"/>
        <end position="52"/>
    </location>
</feature>
<dbReference type="EMBL" id="KK107536">
    <property type="protein sequence ID" value="EZA49208.1"/>
    <property type="molecule type" value="Genomic_DNA"/>
</dbReference>
<dbReference type="Proteomes" id="UP000053097">
    <property type="component" value="Unassembled WGS sequence"/>
</dbReference>
<keyword evidence="3" id="KW-1185">Reference proteome</keyword>
<evidence type="ECO:0000313" key="3">
    <source>
        <dbReference type="Proteomes" id="UP000053097"/>
    </source>
</evidence>
<name>A0A026VZJ3_OOCBI</name>
<gene>
    <name evidence="2" type="ORF">X777_12617</name>
</gene>
<proteinExistence type="predicted"/>
<evidence type="ECO:0008006" key="4">
    <source>
        <dbReference type="Google" id="ProtNLM"/>
    </source>
</evidence>
<dbReference type="AlphaFoldDB" id="A0A026VZJ3"/>
<keyword evidence="1" id="KW-0732">Signal</keyword>
<sequence length="52" mass="5406">MKFFSKVLYFLLLCIVAATMCASIGGSPSGINGMRAVACGRGRRPPPTNSTG</sequence>